<dbReference type="OrthoDB" id="6755574at2759"/>
<dbReference type="Proteomes" id="UP000314987">
    <property type="component" value="Unassembled WGS sequence"/>
</dbReference>
<keyword evidence="4 6" id="KW-0720">Serine protease</keyword>
<keyword evidence="1 6" id="KW-0645">Protease</keyword>
<dbReference type="PROSITE" id="PS00134">
    <property type="entry name" value="TRYPSIN_HIS"/>
    <property type="match status" value="1"/>
</dbReference>
<gene>
    <name evidence="8" type="primary">GZMA</name>
</gene>
<dbReference type="FunFam" id="2.40.10.10:FF:000120">
    <property type="entry name" value="Putative serine protease"/>
    <property type="match status" value="1"/>
</dbReference>
<evidence type="ECO:0000313" key="8">
    <source>
        <dbReference type="Ensembl" id="ENSVURP00010027747.1"/>
    </source>
</evidence>
<dbReference type="PROSITE" id="PS00135">
    <property type="entry name" value="TRYPSIN_SER"/>
    <property type="match status" value="1"/>
</dbReference>
<dbReference type="GO" id="GO:0005615">
    <property type="term" value="C:extracellular space"/>
    <property type="evidence" value="ECO:0007669"/>
    <property type="project" value="Ensembl"/>
</dbReference>
<evidence type="ECO:0000259" key="7">
    <source>
        <dbReference type="PROSITE" id="PS50240"/>
    </source>
</evidence>
<dbReference type="Gene3D" id="2.40.10.10">
    <property type="entry name" value="Trypsin-like serine proteases"/>
    <property type="match status" value="2"/>
</dbReference>
<protein>
    <submittedName>
        <fullName evidence="8">Granzyme A</fullName>
    </submittedName>
</protein>
<dbReference type="InterPro" id="IPR043504">
    <property type="entry name" value="Peptidase_S1_PA_chymotrypsin"/>
</dbReference>
<dbReference type="GO" id="GO:0005634">
    <property type="term" value="C:nucleus"/>
    <property type="evidence" value="ECO:0007669"/>
    <property type="project" value="Ensembl"/>
</dbReference>
<dbReference type="InterPro" id="IPR033116">
    <property type="entry name" value="TRYPSIN_SER"/>
</dbReference>
<dbReference type="GO" id="GO:1902483">
    <property type="term" value="P:cytotoxic T cell pyroptotic cell death"/>
    <property type="evidence" value="ECO:0007669"/>
    <property type="project" value="Ensembl"/>
</dbReference>
<proteinExistence type="predicted"/>
<dbReference type="GeneTree" id="ENSGT00940000159928"/>
<dbReference type="PROSITE" id="PS50240">
    <property type="entry name" value="TRYPSIN_DOM"/>
    <property type="match status" value="1"/>
</dbReference>
<evidence type="ECO:0000256" key="3">
    <source>
        <dbReference type="ARBA" id="ARBA00022801"/>
    </source>
</evidence>
<dbReference type="GO" id="GO:0004252">
    <property type="term" value="F:serine-type endopeptidase activity"/>
    <property type="evidence" value="ECO:0007669"/>
    <property type="project" value="Ensembl"/>
</dbReference>
<dbReference type="CTD" id="3001"/>
<reference evidence="8" key="3">
    <citation type="submission" date="2025-09" db="UniProtKB">
        <authorList>
            <consortium name="Ensembl"/>
        </authorList>
    </citation>
    <scope>IDENTIFICATION</scope>
</reference>
<dbReference type="SUPFAM" id="SSF50494">
    <property type="entry name" value="Trypsin-like serine proteases"/>
    <property type="match status" value="1"/>
</dbReference>
<accession>A0A4X2M351</accession>
<keyword evidence="5" id="KW-1015">Disulfide bond</keyword>
<dbReference type="STRING" id="29139.ENSVURP00010027747"/>
<evidence type="ECO:0000256" key="4">
    <source>
        <dbReference type="ARBA" id="ARBA00022825"/>
    </source>
</evidence>
<dbReference type="PANTHER" id="PTHR24271:SF69">
    <property type="entry name" value="GRANZYME A"/>
    <property type="match status" value="1"/>
</dbReference>
<evidence type="ECO:0000256" key="1">
    <source>
        <dbReference type="ARBA" id="ARBA00022670"/>
    </source>
</evidence>
<organism evidence="8 9">
    <name type="scientific">Vombatus ursinus</name>
    <name type="common">Common wombat</name>
    <dbReference type="NCBI Taxonomy" id="29139"/>
    <lineage>
        <taxon>Eukaryota</taxon>
        <taxon>Metazoa</taxon>
        <taxon>Chordata</taxon>
        <taxon>Craniata</taxon>
        <taxon>Vertebrata</taxon>
        <taxon>Euteleostomi</taxon>
        <taxon>Mammalia</taxon>
        <taxon>Metatheria</taxon>
        <taxon>Diprotodontia</taxon>
        <taxon>Vombatidae</taxon>
        <taxon>Vombatus</taxon>
    </lineage>
</organism>
<dbReference type="Pfam" id="PF00089">
    <property type="entry name" value="Trypsin"/>
    <property type="match status" value="1"/>
</dbReference>
<evidence type="ECO:0000256" key="5">
    <source>
        <dbReference type="ARBA" id="ARBA00023157"/>
    </source>
</evidence>
<dbReference type="GO" id="GO:0140507">
    <property type="term" value="P:granzyme-mediated programmed cell death signaling pathway"/>
    <property type="evidence" value="ECO:0007669"/>
    <property type="project" value="Ensembl"/>
</dbReference>
<keyword evidence="9" id="KW-1185">Reference proteome</keyword>
<dbReference type="PRINTS" id="PR00722">
    <property type="entry name" value="CHYMOTRYPSIN"/>
</dbReference>
<sequence length="276" mass="30111">MLKKTPRSKWVQAKMDVPLTSFVSLLSGLTFLLLIPRDSCVDIIGGNEVYPHSRPYMALILEGKRLCGGVLIKENWVITAAHCPIKRTTKVILGAHSKSKKETEKQIMTVKKEIPYPCYDRSTHEGDLKLLQLNGKVKITKAVRLLKLPRSGKDIKPGTACHVAGWGKTINNSNKPSDTLREVNVTVIDRKICNDEAHYNLKPFIGPNMICAGDLNGGKDSCDGDSGGPLICQGSFIGITSFGLPGKCGVPQGPGVYTLLSVKYLNWIKNTIKGVA</sequence>
<dbReference type="PANTHER" id="PTHR24271">
    <property type="entry name" value="KALLIKREIN-RELATED"/>
    <property type="match status" value="1"/>
</dbReference>
<name>A0A4X2M351_VOMUR</name>
<dbReference type="GO" id="GO:0009617">
    <property type="term" value="P:response to bacterium"/>
    <property type="evidence" value="ECO:0007669"/>
    <property type="project" value="Ensembl"/>
</dbReference>
<dbReference type="GO" id="GO:0051603">
    <property type="term" value="P:proteolysis involved in protein catabolic process"/>
    <property type="evidence" value="ECO:0007669"/>
    <property type="project" value="Ensembl"/>
</dbReference>
<dbReference type="InterPro" id="IPR018114">
    <property type="entry name" value="TRYPSIN_HIS"/>
</dbReference>
<reference evidence="9" key="1">
    <citation type="submission" date="2018-12" db="EMBL/GenBank/DDBJ databases">
        <authorList>
            <person name="Yazar S."/>
        </authorList>
    </citation>
    <scope>NUCLEOTIDE SEQUENCE [LARGE SCALE GENOMIC DNA]</scope>
</reference>
<dbReference type="SMART" id="SM00020">
    <property type="entry name" value="Tryp_SPc"/>
    <property type="match status" value="1"/>
</dbReference>
<dbReference type="Ensembl" id="ENSVURT00010031616.1">
    <property type="protein sequence ID" value="ENSVURP00010027747.1"/>
    <property type="gene ID" value="ENSVURG00010021243.1"/>
</dbReference>
<feature type="domain" description="Peptidase S1" evidence="7">
    <location>
        <begin position="43"/>
        <end position="273"/>
    </location>
</feature>
<reference evidence="8" key="2">
    <citation type="submission" date="2025-08" db="UniProtKB">
        <authorList>
            <consortium name="Ensembl"/>
        </authorList>
    </citation>
    <scope>IDENTIFICATION</scope>
</reference>
<dbReference type="RefSeq" id="XP_027719349.1">
    <property type="nucleotide sequence ID" value="XM_027863548.1"/>
</dbReference>
<dbReference type="OMA" id="YPCYDPA"/>
<dbReference type="InterPro" id="IPR001254">
    <property type="entry name" value="Trypsin_dom"/>
</dbReference>
<dbReference type="GO" id="GO:0044194">
    <property type="term" value="C:cytolytic granule"/>
    <property type="evidence" value="ECO:0007669"/>
    <property type="project" value="Ensembl"/>
</dbReference>
<keyword evidence="3 6" id="KW-0378">Hydrolase</keyword>
<evidence type="ECO:0000256" key="6">
    <source>
        <dbReference type="RuleBase" id="RU363034"/>
    </source>
</evidence>
<evidence type="ECO:0000256" key="2">
    <source>
        <dbReference type="ARBA" id="ARBA00022729"/>
    </source>
</evidence>
<dbReference type="CDD" id="cd00190">
    <property type="entry name" value="Tryp_SPc"/>
    <property type="match status" value="1"/>
</dbReference>
<dbReference type="InterPro" id="IPR009003">
    <property type="entry name" value="Peptidase_S1_PA"/>
</dbReference>
<dbReference type="GeneID" id="114044196"/>
<dbReference type="AlphaFoldDB" id="A0A4X2M351"/>
<dbReference type="GO" id="GO:0042803">
    <property type="term" value="F:protein homodimerization activity"/>
    <property type="evidence" value="ECO:0007669"/>
    <property type="project" value="Ensembl"/>
</dbReference>
<keyword evidence="2" id="KW-0732">Signal</keyword>
<dbReference type="GO" id="GO:0051604">
    <property type="term" value="P:protein maturation"/>
    <property type="evidence" value="ECO:0007669"/>
    <property type="project" value="Ensembl"/>
</dbReference>
<evidence type="ECO:0000313" key="9">
    <source>
        <dbReference type="Proteomes" id="UP000314987"/>
    </source>
</evidence>
<dbReference type="InterPro" id="IPR001314">
    <property type="entry name" value="Peptidase_S1A"/>
</dbReference>
<dbReference type="GO" id="GO:0043065">
    <property type="term" value="P:positive regulation of apoptotic process"/>
    <property type="evidence" value="ECO:0007669"/>
    <property type="project" value="Ensembl"/>
</dbReference>